<keyword evidence="4" id="KW-0029">Amino-acid transport</keyword>
<proteinExistence type="inferred from homology"/>
<dbReference type="SUPFAM" id="SSF53822">
    <property type="entry name" value="Periplasmic binding protein-like I"/>
    <property type="match status" value="1"/>
</dbReference>
<evidence type="ECO:0000256" key="3">
    <source>
        <dbReference type="ARBA" id="ARBA00022729"/>
    </source>
</evidence>
<dbReference type="InterPro" id="IPR028082">
    <property type="entry name" value="Peripla_BP_I"/>
</dbReference>
<dbReference type="STRING" id="551987.SAMN05192549_10224"/>
<sequence length="401" mass="42801">MLVVLANEDSNEDFMQFTTKTVCQALTLAFVAGVGATSAHAEDIIKIGHVAATSGPIAHLGKDNENGARMAVEELNAKGVLIGGKKYKVVMQAEDDAGDPKQATAVAQKLVDAKVQGVIGHETSGTTIPASRIYYDAGIPQITPSASSPQYTRQRYNTTFRNIANDEQLGPALARYAMQSMQAKRIAVVDDRTSYGKGLADEFVKTVKKTGAASGTTIVSTQFTNDKATDFSAILTAIKATKPDMIFFGGMDAVAGPMLRQMKQLGIPIKFMGGDGMCSDSVPRLAGEGMSDGQVICAEAGGVEPSQEKGMAEFHARYKKRFGIEVQTYAPYTYDALMTMVDAMQKAGSPDPAKYLPVLAKISHKGVTGNIAFDARGDIQNGVLTIFTFKDAKRQKLAVMK</sequence>
<dbReference type="InterPro" id="IPR028081">
    <property type="entry name" value="Leu-bd"/>
</dbReference>
<feature type="domain" description="Leucine-binding protein" evidence="5">
    <location>
        <begin position="45"/>
        <end position="378"/>
    </location>
</feature>
<name>A0A1M7K9Q1_9BURK</name>
<evidence type="ECO:0000313" key="7">
    <source>
        <dbReference type="Proteomes" id="UP000184339"/>
    </source>
</evidence>
<dbReference type="EMBL" id="FRCX01000002">
    <property type="protein sequence ID" value="SHM62010.1"/>
    <property type="molecule type" value="Genomic_DNA"/>
</dbReference>
<comment type="similarity">
    <text evidence="1">Belongs to the leucine-binding protein family.</text>
</comment>
<reference evidence="7" key="1">
    <citation type="submission" date="2016-11" db="EMBL/GenBank/DDBJ databases">
        <authorList>
            <person name="Varghese N."/>
            <person name="Submissions S."/>
        </authorList>
    </citation>
    <scope>NUCLEOTIDE SEQUENCE [LARGE SCALE GENOMIC DNA]</scope>
    <source>
        <strain evidence="7">Sac-22</strain>
    </source>
</reference>
<dbReference type="Proteomes" id="UP000184339">
    <property type="component" value="Unassembled WGS sequence"/>
</dbReference>
<dbReference type="Pfam" id="PF13458">
    <property type="entry name" value="Peripla_BP_6"/>
    <property type="match status" value="1"/>
</dbReference>
<keyword evidence="3" id="KW-0732">Signal</keyword>
<organism evidence="6 7">
    <name type="scientific">Duganella sacchari</name>
    <dbReference type="NCBI Taxonomy" id="551987"/>
    <lineage>
        <taxon>Bacteria</taxon>
        <taxon>Pseudomonadati</taxon>
        <taxon>Pseudomonadota</taxon>
        <taxon>Betaproteobacteria</taxon>
        <taxon>Burkholderiales</taxon>
        <taxon>Oxalobacteraceae</taxon>
        <taxon>Telluria group</taxon>
        <taxon>Duganella</taxon>
    </lineage>
</organism>
<keyword evidence="2" id="KW-0813">Transport</keyword>
<dbReference type="PANTHER" id="PTHR47151:SF2">
    <property type="entry name" value="AMINO ACID BINDING PROTEIN"/>
    <property type="match status" value="1"/>
</dbReference>
<dbReference type="AlphaFoldDB" id="A0A1M7K9Q1"/>
<dbReference type="Gene3D" id="3.40.50.2300">
    <property type="match status" value="2"/>
</dbReference>
<accession>A0A1M7K9Q1</accession>
<evidence type="ECO:0000256" key="1">
    <source>
        <dbReference type="ARBA" id="ARBA00010062"/>
    </source>
</evidence>
<protein>
    <submittedName>
        <fullName evidence="6">Branched-chain amino acid transport system substrate-binding protein</fullName>
    </submittedName>
</protein>
<evidence type="ECO:0000256" key="4">
    <source>
        <dbReference type="ARBA" id="ARBA00022970"/>
    </source>
</evidence>
<gene>
    <name evidence="6" type="ORF">SAMN05192549_10224</name>
</gene>
<dbReference type="InterPro" id="IPR000709">
    <property type="entry name" value="Leu_Ile_Val-bd"/>
</dbReference>
<evidence type="ECO:0000313" key="6">
    <source>
        <dbReference type="EMBL" id="SHM62010.1"/>
    </source>
</evidence>
<keyword evidence="7" id="KW-1185">Reference proteome</keyword>
<dbReference type="PRINTS" id="PR00337">
    <property type="entry name" value="LEUILEVALBP"/>
</dbReference>
<evidence type="ECO:0000256" key="2">
    <source>
        <dbReference type="ARBA" id="ARBA00022448"/>
    </source>
</evidence>
<dbReference type="CDD" id="cd06342">
    <property type="entry name" value="PBP1_ABC_LIVBP-like"/>
    <property type="match status" value="1"/>
</dbReference>
<evidence type="ECO:0000259" key="5">
    <source>
        <dbReference type="Pfam" id="PF13458"/>
    </source>
</evidence>
<dbReference type="GO" id="GO:0006865">
    <property type="term" value="P:amino acid transport"/>
    <property type="evidence" value="ECO:0007669"/>
    <property type="project" value="UniProtKB-KW"/>
</dbReference>
<dbReference type="PANTHER" id="PTHR47151">
    <property type="entry name" value="LEU/ILE/VAL-BINDING ABC TRANSPORTER SUBUNIT"/>
    <property type="match status" value="1"/>
</dbReference>